<proteinExistence type="predicted"/>
<dbReference type="Proteomes" id="UP000288805">
    <property type="component" value="Unassembled WGS sequence"/>
</dbReference>
<comment type="caution">
    <text evidence="3">The sequence shown here is derived from an EMBL/GenBank/DDBJ whole genome shotgun (WGS) entry which is preliminary data.</text>
</comment>
<name>A0A438HPM5_VITVI</name>
<reference evidence="3 4" key="1">
    <citation type="journal article" date="2018" name="PLoS Genet.">
        <title>Population sequencing reveals clonal diversity and ancestral inbreeding in the grapevine cultivar Chardonnay.</title>
        <authorList>
            <person name="Roach M.J."/>
            <person name="Johnson D.L."/>
            <person name="Bohlmann J."/>
            <person name="van Vuuren H.J."/>
            <person name="Jones S.J."/>
            <person name="Pretorius I.S."/>
            <person name="Schmidt S.A."/>
            <person name="Borneman A.R."/>
        </authorList>
    </citation>
    <scope>NUCLEOTIDE SEQUENCE [LARGE SCALE GENOMIC DNA]</scope>
    <source>
        <strain evidence="4">cv. Chardonnay</strain>
        <tissue evidence="3">Leaf</tissue>
    </source>
</reference>
<sequence>MDRRNPRRAEEVQRHFQRRLCGSAYLSLWEIRYVSTMRSRCSMKCRTRNASAPCCRSMPFLGLALILRSSIRLRGVFSELPSKLSVEPDLVSYNIVIKGLCDMGSMDSAVGMLDEMEKKSWSRIR</sequence>
<dbReference type="EMBL" id="QGNW01000194">
    <property type="protein sequence ID" value="RVW86406.1"/>
    <property type="molecule type" value="Genomic_DNA"/>
</dbReference>
<dbReference type="AlphaFoldDB" id="A0A438HPM5"/>
<dbReference type="InterPro" id="IPR011990">
    <property type="entry name" value="TPR-like_helical_dom_sf"/>
</dbReference>
<dbReference type="Gene3D" id="1.25.40.10">
    <property type="entry name" value="Tetratricopeptide repeat domain"/>
    <property type="match status" value="1"/>
</dbReference>
<evidence type="ECO:0000256" key="1">
    <source>
        <dbReference type="ARBA" id="ARBA00022737"/>
    </source>
</evidence>
<keyword evidence="1" id="KW-0677">Repeat</keyword>
<dbReference type="PROSITE" id="PS51375">
    <property type="entry name" value="PPR"/>
    <property type="match status" value="1"/>
</dbReference>
<evidence type="ECO:0000313" key="3">
    <source>
        <dbReference type="EMBL" id="RVW86406.1"/>
    </source>
</evidence>
<accession>A0A438HPM5</accession>
<organism evidence="3 4">
    <name type="scientific">Vitis vinifera</name>
    <name type="common">Grape</name>
    <dbReference type="NCBI Taxonomy" id="29760"/>
    <lineage>
        <taxon>Eukaryota</taxon>
        <taxon>Viridiplantae</taxon>
        <taxon>Streptophyta</taxon>
        <taxon>Embryophyta</taxon>
        <taxon>Tracheophyta</taxon>
        <taxon>Spermatophyta</taxon>
        <taxon>Magnoliopsida</taxon>
        <taxon>eudicotyledons</taxon>
        <taxon>Gunneridae</taxon>
        <taxon>Pentapetalae</taxon>
        <taxon>rosids</taxon>
        <taxon>Vitales</taxon>
        <taxon>Vitaceae</taxon>
        <taxon>Viteae</taxon>
        <taxon>Vitis</taxon>
    </lineage>
</organism>
<gene>
    <name evidence="3" type="primary">VvCHDp001057_3</name>
    <name evidence="3" type="ORF">CK203_035592</name>
</gene>
<evidence type="ECO:0000256" key="2">
    <source>
        <dbReference type="PROSITE-ProRule" id="PRU00708"/>
    </source>
</evidence>
<dbReference type="NCBIfam" id="TIGR00756">
    <property type="entry name" value="PPR"/>
    <property type="match status" value="1"/>
</dbReference>
<protein>
    <submittedName>
        <fullName evidence="3">Pentatricopeptide repeat-containing protein, mitochondrial</fullName>
    </submittedName>
</protein>
<dbReference type="InterPro" id="IPR002885">
    <property type="entry name" value="PPR_rpt"/>
</dbReference>
<evidence type="ECO:0000313" key="4">
    <source>
        <dbReference type="Proteomes" id="UP000288805"/>
    </source>
</evidence>
<feature type="repeat" description="PPR" evidence="2">
    <location>
        <begin position="89"/>
        <end position="123"/>
    </location>
</feature>
<dbReference type="Pfam" id="PF12854">
    <property type="entry name" value="PPR_1"/>
    <property type="match status" value="1"/>
</dbReference>